<dbReference type="Proteomes" id="UP000287746">
    <property type="component" value="Unassembled WGS sequence"/>
</dbReference>
<comment type="caution">
    <text evidence="7">The sequence shown here is derived from an EMBL/GenBank/DDBJ whole genome shotgun (WGS) entry which is preliminary data.</text>
</comment>
<evidence type="ECO:0000313" key="8">
    <source>
        <dbReference type="Proteomes" id="UP000287746"/>
    </source>
</evidence>
<dbReference type="InterPro" id="IPR036890">
    <property type="entry name" value="HATPase_C_sf"/>
</dbReference>
<evidence type="ECO:0000256" key="2">
    <source>
        <dbReference type="ARBA" id="ARBA00012438"/>
    </source>
</evidence>
<dbReference type="Pfam" id="PF02518">
    <property type="entry name" value="HATPase_c"/>
    <property type="match status" value="1"/>
</dbReference>
<dbReference type="InterPro" id="IPR004358">
    <property type="entry name" value="Sig_transdc_His_kin-like_C"/>
</dbReference>
<dbReference type="InterPro" id="IPR035965">
    <property type="entry name" value="PAS-like_dom_sf"/>
</dbReference>
<keyword evidence="6" id="KW-0902">Two-component regulatory system</keyword>
<dbReference type="SUPFAM" id="SSF55785">
    <property type="entry name" value="PYP-like sensor domain (PAS domain)"/>
    <property type="match status" value="1"/>
</dbReference>
<evidence type="ECO:0000256" key="6">
    <source>
        <dbReference type="ARBA" id="ARBA00023012"/>
    </source>
</evidence>
<dbReference type="GO" id="GO:0000155">
    <property type="term" value="F:phosphorelay sensor kinase activity"/>
    <property type="evidence" value="ECO:0007669"/>
    <property type="project" value="InterPro"/>
</dbReference>
<sequence>MNAIEPNMPIAMGRIGPDGRLVHAEARLADLNARAGGKVGAPLAVPPIASIARLAQRLGIAISRGVVAADGEDDIDLWVRAEPDSEGVRLEVSGWRPRGAWQAPEGDSLREDDFLRAEADWIWETDAAMRITHLAAEAGVEPGLDLAAMLGQPLTLLFALEADEDGALPILAAAAEQTRFDGQIAELRGTGQRVRISASPRIDAMGRFAGFSGSAVLVDPADEAGANAVADPEFTSEFGQRLEKALRTPLARIIANADSISAKLDGPLRDDYAEYATDISNAGRHLLSLVEDLADLSAIERDDFTVEIEPIDLADIARRAAGLLAVRASEADVRIEKPRADETMPTTGEFRRVLQIMVNLIGNAVRYSPPGGSVWVQIQPEGSFGCVIVADQGKGIAIEDQTKIFEKFGRVDPGEPGGSGLGLYIARRLARAMGGDILVDSAPNEGARFVLTLPRRDA</sequence>
<evidence type="ECO:0000313" key="7">
    <source>
        <dbReference type="EMBL" id="RSY88591.1"/>
    </source>
</evidence>
<accession>A0A2M8W9W1</accession>
<dbReference type="SMART" id="SM00387">
    <property type="entry name" value="HATPase_c"/>
    <property type="match status" value="1"/>
</dbReference>
<evidence type="ECO:0000256" key="4">
    <source>
        <dbReference type="ARBA" id="ARBA00022679"/>
    </source>
</evidence>
<dbReference type="CDD" id="cd00082">
    <property type="entry name" value="HisKA"/>
    <property type="match status" value="1"/>
</dbReference>
<dbReference type="InterPro" id="IPR005467">
    <property type="entry name" value="His_kinase_dom"/>
</dbReference>
<proteinExistence type="predicted"/>
<dbReference type="SUPFAM" id="SSF47384">
    <property type="entry name" value="Homodimeric domain of signal transducing histidine kinase"/>
    <property type="match status" value="1"/>
</dbReference>
<dbReference type="SUPFAM" id="SSF55874">
    <property type="entry name" value="ATPase domain of HSP90 chaperone/DNA topoisomerase II/histidine kinase"/>
    <property type="match status" value="1"/>
</dbReference>
<name>A0A2M8W9W1_9SPHN</name>
<dbReference type="EMBL" id="QQYZ01000003">
    <property type="protein sequence ID" value="RSY88591.1"/>
    <property type="molecule type" value="Genomic_DNA"/>
</dbReference>
<dbReference type="InterPro" id="IPR003661">
    <property type="entry name" value="HisK_dim/P_dom"/>
</dbReference>
<dbReference type="Pfam" id="PF00512">
    <property type="entry name" value="HisKA"/>
    <property type="match status" value="1"/>
</dbReference>
<dbReference type="InterPro" id="IPR003594">
    <property type="entry name" value="HATPase_dom"/>
</dbReference>
<keyword evidence="5 7" id="KW-0418">Kinase</keyword>
<dbReference type="Gene3D" id="1.10.287.130">
    <property type="match status" value="1"/>
</dbReference>
<dbReference type="PROSITE" id="PS50109">
    <property type="entry name" value="HIS_KIN"/>
    <property type="match status" value="1"/>
</dbReference>
<gene>
    <name evidence="7" type="ORF">DAH66_03775</name>
</gene>
<dbReference type="InterPro" id="IPR050736">
    <property type="entry name" value="Sensor_HK_Regulatory"/>
</dbReference>
<dbReference type="EC" id="2.7.13.3" evidence="2"/>
<comment type="catalytic activity">
    <reaction evidence="1">
        <text>ATP + protein L-histidine = ADP + protein N-phospho-L-histidine.</text>
        <dbReference type="EC" id="2.7.13.3"/>
    </reaction>
</comment>
<evidence type="ECO:0000256" key="1">
    <source>
        <dbReference type="ARBA" id="ARBA00000085"/>
    </source>
</evidence>
<dbReference type="PANTHER" id="PTHR43711:SF1">
    <property type="entry name" value="HISTIDINE KINASE 1"/>
    <property type="match status" value="1"/>
</dbReference>
<dbReference type="AlphaFoldDB" id="A0A2M8W9W1"/>
<protein>
    <recommendedName>
        <fullName evidence="2">histidine kinase</fullName>
        <ecNumber evidence="2">2.7.13.3</ecNumber>
    </recommendedName>
</protein>
<evidence type="ECO:0000256" key="5">
    <source>
        <dbReference type="ARBA" id="ARBA00022777"/>
    </source>
</evidence>
<keyword evidence="3" id="KW-0597">Phosphoprotein</keyword>
<evidence type="ECO:0000256" key="3">
    <source>
        <dbReference type="ARBA" id="ARBA00022553"/>
    </source>
</evidence>
<dbReference type="Gene3D" id="3.30.565.10">
    <property type="entry name" value="Histidine kinase-like ATPase, C-terminal domain"/>
    <property type="match status" value="1"/>
</dbReference>
<dbReference type="RefSeq" id="WP_066577625.1">
    <property type="nucleotide sequence ID" value="NZ_PGEN01000001.1"/>
</dbReference>
<keyword evidence="4" id="KW-0808">Transferase</keyword>
<organism evidence="7 8">
    <name type="scientific">Sphingomonas koreensis</name>
    <dbReference type="NCBI Taxonomy" id="93064"/>
    <lineage>
        <taxon>Bacteria</taxon>
        <taxon>Pseudomonadati</taxon>
        <taxon>Pseudomonadota</taxon>
        <taxon>Alphaproteobacteria</taxon>
        <taxon>Sphingomonadales</taxon>
        <taxon>Sphingomonadaceae</taxon>
        <taxon>Sphingomonas</taxon>
    </lineage>
</organism>
<dbReference type="PRINTS" id="PR00344">
    <property type="entry name" value="BCTRLSENSOR"/>
</dbReference>
<reference evidence="7 8" key="1">
    <citation type="submission" date="2018-07" db="EMBL/GenBank/DDBJ databases">
        <title>Genomic and Epidemiologic Investigation of an Indolent Hospital Outbreak.</title>
        <authorList>
            <person name="Johnson R.C."/>
            <person name="Deming C."/>
            <person name="Conlan S."/>
            <person name="Zellmer C.J."/>
            <person name="Michelin A.V."/>
            <person name="Lee-Lin S."/>
            <person name="Thomas P.J."/>
            <person name="Park M."/>
            <person name="Weingarten R.A."/>
            <person name="Less J."/>
            <person name="Dekker J.P."/>
            <person name="Frank K.M."/>
            <person name="Musser K.A."/>
            <person name="Mcquiston J.R."/>
            <person name="Henderson D.K."/>
            <person name="Lau A.F."/>
            <person name="Palmore T.N."/>
            <person name="Segre J.A."/>
        </authorList>
    </citation>
    <scope>NUCLEOTIDE SEQUENCE [LARGE SCALE GENOMIC DNA]</scope>
    <source>
        <strain evidence="7 8">SK-CDC1_0717</strain>
    </source>
</reference>
<dbReference type="InterPro" id="IPR036097">
    <property type="entry name" value="HisK_dim/P_sf"/>
</dbReference>
<dbReference type="PANTHER" id="PTHR43711">
    <property type="entry name" value="TWO-COMPONENT HISTIDINE KINASE"/>
    <property type="match status" value="1"/>
</dbReference>